<feature type="compositionally biased region" description="Pro residues" evidence="1">
    <location>
        <begin position="756"/>
        <end position="769"/>
    </location>
</feature>
<feature type="compositionally biased region" description="Polar residues" evidence="1">
    <location>
        <begin position="737"/>
        <end position="748"/>
    </location>
</feature>
<feature type="compositionally biased region" description="Low complexity" evidence="1">
    <location>
        <begin position="590"/>
        <end position="600"/>
    </location>
</feature>
<feature type="compositionally biased region" description="Basic and acidic residues" evidence="1">
    <location>
        <begin position="423"/>
        <end position="435"/>
    </location>
</feature>
<gene>
    <name evidence="2" type="ORF">MYCIT1_LOCUS13769</name>
</gene>
<organism evidence="2 3">
    <name type="scientific">Mycena citricolor</name>
    <dbReference type="NCBI Taxonomy" id="2018698"/>
    <lineage>
        <taxon>Eukaryota</taxon>
        <taxon>Fungi</taxon>
        <taxon>Dikarya</taxon>
        <taxon>Basidiomycota</taxon>
        <taxon>Agaricomycotina</taxon>
        <taxon>Agaricomycetes</taxon>
        <taxon>Agaricomycetidae</taxon>
        <taxon>Agaricales</taxon>
        <taxon>Marasmiineae</taxon>
        <taxon>Mycenaceae</taxon>
        <taxon>Mycena</taxon>
    </lineage>
</organism>
<feature type="compositionally biased region" description="Low complexity" evidence="1">
    <location>
        <begin position="366"/>
        <end position="390"/>
    </location>
</feature>
<evidence type="ECO:0000313" key="3">
    <source>
        <dbReference type="Proteomes" id="UP001295794"/>
    </source>
</evidence>
<evidence type="ECO:0000313" key="2">
    <source>
        <dbReference type="EMBL" id="CAK5269786.1"/>
    </source>
</evidence>
<feature type="region of interest" description="Disordered" evidence="1">
    <location>
        <begin position="291"/>
        <end position="391"/>
    </location>
</feature>
<feature type="compositionally biased region" description="Basic and acidic residues" evidence="1">
    <location>
        <begin position="513"/>
        <end position="525"/>
    </location>
</feature>
<protein>
    <recommendedName>
        <fullName evidence="4">PH domain-containing protein</fullName>
    </recommendedName>
</protein>
<sequence length="948" mass="100591">MSQRRTSLLVQASDVLSSFRFSRRRTSLRQPPPPVQFSIPHVIDISAPARDEELEERQRLRDAAAQSLGLGPLLENEQQQAEALPEEQEQAHLTVEELPPLPRFPSSPEALAPYIVLDGTWPKFYPPSSLRIFALSKQWKVRYILLSVPSGSVSHLHLFKGNSHDEREYERLEINADSQVHVLNQADAVPPMTGSSPSLDLSHVVKVAGADAGVRRSSSLNTMEDGRTVWLVHFPTSADAQHWISAIKTAILDQRSRRAGLPPLLAHINSASEPRGDMDVMLSMRIAANSNHAPKHSFGHPPPTPTSPTGTYAASLAPSASSVRSVATAPAGQHSQQSSSHSQARSQVPSSPKTGVSALKGLFTPGSRSRPRSSSAASVSSMGSGTSSRYAHTEEGSFARMGSLLAGSHTTNAGILGRKIVESESERDTVERVSVELRSGSPLVPSEPLRRTTMSFSENGLQPAPRTHILRRWTGVEPESLRVDENPSIYVHPHASGSSGTAGSFGVRTETPSLREEDGVSDGHRSRASSVSGNGSTPTSRRRSSLLPRRLTPPSVPPPPVPGSRSHPYASASPRESSGERAPSRASGRSFGSVSGPPTGSTGGGSFKAWRGKRASVISVGSLGSTRSTGSSVNVTATRHGMRTSMPPPPRPAPTGALPPAPDGGGRAVIRSTSLSHGSTQASTDFRESMAVTHRALRLSLAAPKPPPSGTLPEPPKHRRTHSNSGAGNGIARASSFFKTSNHSTGSSLHAIPASPAGPPPRGPLPPTPGGRANPSKLKQRLRILSAPPAPQPEPVIVSPRPTSMDAPRQNWARHMALASLLSASVPSTPTTPEPQAISSHVPATPPVPGTPIGEKIIQWHTQNDPSFLQISRASTPVLRPLTPLQAADEMVPYEVPSLLPPPRRGSRQISVKDVDRPPTPPPDTEGSKLFSLSRHGSVISLGIVTMS</sequence>
<feature type="compositionally biased region" description="Low complexity" evidence="1">
    <location>
        <begin position="333"/>
        <end position="351"/>
    </location>
</feature>
<feature type="compositionally biased region" description="Pro residues" evidence="1">
    <location>
        <begin position="704"/>
        <end position="714"/>
    </location>
</feature>
<evidence type="ECO:0008006" key="4">
    <source>
        <dbReference type="Google" id="ProtNLM"/>
    </source>
</evidence>
<feature type="region of interest" description="Disordered" evidence="1">
    <location>
        <begin position="423"/>
        <end position="448"/>
    </location>
</feature>
<comment type="caution">
    <text evidence="2">The sequence shown here is derived from an EMBL/GenBank/DDBJ whole genome shotgun (WGS) entry which is preliminary data.</text>
</comment>
<evidence type="ECO:0000256" key="1">
    <source>
        <dbReference type="SAM" id="MobiDB-lite"/>
    </source>
</evidence>
<dbReference type="Proteomes" id="UP001295794">
    <property type="component" value="Unassembled WGS sequence"/>
</dbReference>
<feature type="region of interest" description="Disordered" evidence="1">
    <location>
        <begin position="489"/>
        <end position="807"/>
    </location>
</feature>
<feature type="compositionally biased region" description="Low complexity" evidence="1">
    <location>
        <begin position="535"/>
        <end position="553"/>
    </location>
</feature>
<dbReference type="AlphaFoldDB" id="A0AAD2JZ32"/>
<proteinExistence type="predicted"/>
<accession>A0AAD2JZ32</accession>
<feature type="compositionally biased region" description="Polar residues" evidence="1">
    <location>
        <begin position="671"/>
        <end position="684"/>
    </location>
</feature>
<feature type="compositionally biased region" description="Low complexity" evidence="1">
    <location>
        <begin position="619"/>
        <end position="633"/>
    </location>
</feature>
<keyword evidence="3" id="KW-1185">Reference proteome</keyword>
<name>A0AAD2JZ32_9AGAR</name>
<feature type="compositionally biased region" description="Pro residues" evidence="1">
    <location>
        <begin position="646"/>
        <end position="662"/>
    </location>
</feature>
<feature type="region of interest" description="Disordered" evidence="1">
    <location>
        <begin position="894"/>
        <end position="930"/>
    </location>
</feature>
<feature type="compositionally biased region" description="Low complexity" evidence="1">
    <location>
        <begin position="495"/>
        <end position="506"/>
    </location>
</feature>
<reference evidence="2" key="1">
    <citation type="submission" date="2023-11" db="EMBL/GenBank/DDBJ databases">
        <authorList>
            <person name="De Vega J J."/>
            <person name="De Vega J J."/>
        </authorList>
    </citation>
    <scope>NUCLEOTIDE SEQUENCE</scope>
</reference>
<dbReference type="EMBL" id="CAVNYO010000154">
    <property type="protein sequence ID" value="CAK5269786.1"/>
    <property type="molecule type" value="Genomic_DNA"/>
</dbReference>